<evidence type="ECO:0000313" key="4">
    <source>
        <dbReference type="Proteomes" id="UP000218288"/>
    </source>
</evidence>
<evidence type="ECO:0000259" key="2">
    <source>
        <dbReference type="Pfam" id="PF12883"/>
    </source>
</evidence>
<feature type="signal peptide" evidence="1">
    <location>
        <begin position="1"/>
        <end position="20"/>
    </location>
</feature>
<keyword evidence="1" id="KW-0732">Signal</keyword>
<dbReference type="Proteomes" id="UP000218288">
    <property type="component" value="Chromosome"/>
</dbReference>
<accession>A0A169R809</accession>
<sequence>MRRRAILALAFGLLAGPAFAQSATDPVETVRAFYAADDINAVRFYAKRLRTLYARDQREAKGEVGRLGFAFHVNGQDTEPSFAASLALAPLSSEGDRAEVRATFRNGGPQELRYSLVREAGAWKIANVRSLKGETWDLVALLSAPLP</sequence>
<dbReference type="AlphaFoldDB" id="A0A169R809"/>
<evidence type="ECO:0000256" key="1">
    <source>
        <dbReference type="SAM" id="SignalP"/>
    </source>
</evidence>
<dbReference type="Pfam" id="PF12883">
    <property type="entry name" value="DUF3828"/>
    <property type="match status" value="1"/>
</dbReference>
<reference evidence="3 4" key="1">
    <citation type="journal article" date="2016" name="Genome Announc.">
        <title>Complete Genome Sequence of Methylobacterium populi P-1M, Isolated from Pink-Pigmented Household Biofilm.</title>
        <authorList>
            <person name="Morohoshi T."/>
            <person name="Ikeda T."/>
        </authorList>
    </citation>
    <scope>NUCLEOTIDE SEQUENCE [LARGE SCALE GENOMIC DNA]</scope>
    <source>
        <strain evidence="3 4">P-1M</strain>
    </source>
</reference>
<dbReference type="EMBL" id="AP014809">
    <property type="protein sequence ID" value="BAU92022.1"/>
    <property type="molecule type" value="Genomic_DNA"/>
</dbReference>
<feature type="domain" description="DUF3828" evidence="2">
    <location>
        <begin position="38"/>
        <end position="131"/>
    </location>
</feature>
<feature type="chain" id="PRO_5007902422" description="DUF3828 domain-containing protein" evidence="1">
    <location>
        <begin position="21"/>
        <end position="147"/>
    </location>
</feature>
<protein>
    <recommendedName>
        <fullName evidence="2">DUF3828 domain-containing protein</fullName>
    </recommendedName>
</protein>
<organism evidence="3 4">
    <name type="scientific">Methylorubrum populi</name>
    <dbReference type="NCBI Taxonomy" id="223967"/>
    <lineage>
        <taxon>Bacteria</taxon>
        <taxon>Pseudomonadati</taxon>
        <taxon>Pseudomonadota</taxon>
        <taxon>Alphaproteobacteria</taxon>
        <taxon>Hyphomicrobiales</taxon>
        <taxon>Methylobacteriaceae</taxon>
        <taxon>Methylorubrum</taxon>
    </lineage>
</organism>
<dbReference type="Gene3D" id="3.10.450.50">
    <property type="match status" value="1"/>
</dbReference>
<dbReference type="InterPro" id="IPR024289">
    <property type="entry name" value="DUF3828"/>
</dbReference>
<gene>
    <name evidence="3" type="ORF">MPPM_3417</name>
</gene>
<dbReference type="RefSeq" id="WP_096486052.1">
    <property type="nucleotide sequence ID" value="NZ_AP014809.1"/>
</dbReference>
<dbReference type="OrthoDB" id="7174015at2"/>
<proteinExistence type="predicted"/>
<name>A0A169R809_9HYPH</name>
<evidence type="ECO:0000313" key="3">
    <source>
        <dbReference type="EMBL" id="BAU92022.1"/>
    </source>
</evidence>